<evidence type="ECO:0008006" key="3">
    <source>
        <dbReference type="Google" id="ProtNLM"/>
    </source>
</evidence>
<organism evidence="1 2">
    <name type="scientific">Sorangium cellulosum</name>
    <name type="common">Polyangium cellulosum</name>
    <dbReference type="NCBI Taxonomy" id="56"/>
    <lineage>
        <taxon>Bacteria</taxon>
        <taxon>Pseudomonadati</taxon>
        <taxon>Myxococcota</taxon>
        <taxon>Polyangia</taxon>
        <taxon>Polyangiales</taxon>
        <taxon>Polyangiaceae</taxon>
        <taxon>Sorangium</taxon>
    </lineage>
</organism>
<name>A0A2L0F0Z1_SORCE</name>
<accession>A0A2L0F0Z1</accession>
<dbReference type="OrthoDB" id="6849174at2"/>
<dbReference type="SUPFAM" id="SSF55729">
    <property type="entry name" value="Acyl-CoA N-acyltransferases (Nat)"/>
    <property type="match status" value="1"/>
</dbReference>
<dbReference type="AlphaFoldDB" id="A0A2L0F0Z1"/>
<evidence type="ECO:0000313" key="1">
    <source>
        <dbReference type="EMBL" id="AUX45225.1"/>
    </source>
</evidence>
<dbReference type="Proteomes" id="UP000238348">
    <property type="component" value="Chromosome"/>
</dbReference>
<dbReference type="EMBL" id="CP012673">
    <property type="protein sequence ID" value="AUX45225.1"/>
    <property type="molecule type" value="Genomic_DNA"/>
</dbReference>
<proteinExistence type="predicted"/>
<sequence length="216" mass="23831">MNWDGAHAALKETKVPSGYELVQLRRADVLALVEDLRGWYPDIVVGAESCHLTPEFYYEQTMLADVAEDRPILPIVARHQGAIVAMSTFEKNASARTITCRMGAIAPAHRGPSLALLGPMLLERLGRAIGAELAYYFATLKSPHQQVLAERQRYRLVGIMPAHDRDMVRPGEVKRVYEAIYAKVLVPDDAIEVPPASALTVRTRAVWASLFGSLPA</sequence>
<reference evidence="1 2" key="1">
    <citation type="submission" date="2015-09" db="EMBL/GenBank/DDBJ databases">
        <title>Sorangium comparison.</title>
        <authorList>
            <person name="Zaburannyi N."/>
            <person name="Bunk B."/>
            <person name="Overmann J."/>
            <person name="Mueller R."/>
        </authorList>
    </citation>
    <scope>NUCLEOTIDE SEQUENCE [LARGE SCALE GENOMIC DNA]</scope>
    <source>
        <strain evidence="1 2">So ce26</strain>
    </source>
</reference>
<gene>
    <name evidence="1" type="ORF">SOCE26_067060</name>
</gene>
<protein>
    <recommendedName>
        <fullName evidence="3">N-acetyltransferase domain-containing protein</fullName>
    </recommendedName>
</protein>
<dbReference type="RefSeq" id="WP_104983635.1">
    <property type="nucleotide sequence ID" value="NZ_CP012673.1"/>
</dbReference>
<dbReference type="InterPro" id="IPR016181">
    <property type="entry name" value="Acyl_CoA_acyltransferase"/>
</dbReference>
<evidence type="ECO:0000313" key="2">
    <source>
        <dbReference type="Proteomes" id="UP000238348"/>
    </source>
</evidence>